<reference evidence="2" key="1">
    <citation type="journal article" date="2024" name="Proc. Natl. Acad. Sci. U.S.A.">
        <title>Extraordinary preservation of gene collinearity over three hundred million years revealed in homosporous lycophytes.</title>
        <authorList>
            <person name="Li C."/>
            <person name="Wickell D."/>
            <person name="Kuo L.Y."/>
            <person name="Chen X."/>
            <person name="Nie B."/>
            <person name="Liao X."/>
            <person name="Peng D."/>
            <person name="Ji J."/>
            <person name="Jenkins J."/>
            <person name="Williams M."/>
            <person name="Shu S."/>
            <person name="Plott C."/>
            <person name="Barry K."/>
            <person name="Rajasekar S."/>
            <person name="Grimwood J."/>
            <person name="Han X."/>
            <person name="Sun S."/>
            <person name="Hou Z."/>
            <person name="He W."/>
            <person name="Dai G."/>
            <person name="Sun C."/>
            <person name="Schmutz J."/>
            <person name="Leebens-Mack J.H."/>
            <person name="Li F.W."/>
            <person name="Wang L."/>
        </authorList>
    </citation>
    <scope>NUCLEOTIDE SEQUENCE [LARGE SCALE GENOMIC DNA]</scope>
    <source>
        <strain evidence="2">cv. PW_Plant_1</strain>
    </source>
</reference>
<organism evidence="1 2">
    <name type="scientific">Diphasiastrum complanatum</name>
    <name type="common">Issler's clubmoss</name>
    <name type="synonym">Lycopodium complanatum</name>
    <dbReference type="NCBI Taxonomy" id="34168"/>
    <lineage>
        <taxon>Eukaryota</taxon>
        <taxon>Viridiplantae</taxon>
        <taxon>Streptophyta</taxon>
        <taxon>Embryophyta</taxon>
        <taxon>Tracheophyta</taxon>
        <taxon>Lycopodiopsida</taxon>
        <taxon>Lycopodiales</taxon>
        <taxon>Lycopodiaceae</taxon>
        <taxon>Lycopodioideae</taxon>
        <taxon>Diphasiastrum</taxon>
    </lineage>
</organism>
<name>A0ACC2ESN0_DIPCM</name>
<dbReference type="Proteomes" id="UP001162992">
    <property type="component" value="Chromosome 1"/>
</dbReference>
<comment type="caution">
    <text evidence="1">The sequence shown here is derived from an EMBL/GenBank/DDBJ whole genome shotgun (WGS) entry which is preliminary data.</text>
</comment>
<sequence length="365" mass="40611">MGIRMSTGASKFGASEKLTERFLRKSRKREALALEATDDELLAQNPDRICSNGSNTMASLYTKQGRKGVNQDAMILWEGFCSMEETVFCGVFDGHGPNGHLVARRVRDSLPSRLACELQELFSSYCAEAKPMTISNDSIISLEISETNGRKEPEMFTLWRDSFLKACIVMEKELRVHPSIDCSYSGTTAVTIFKQGRHLVIGNVGDSRAILGTKAENGTLVAVQLTVDLKPNLPQEAERIKQCKGRVLAMRDEPNVHRMWMPDNNSPGLAMARAFGDLCFKEFGLIAVPDIFYRFLTYTDQFIVLATDGIWEVLSNAEVVDIVSRAPSRATAARHLVRSAVRSWRLKRSLSRADDCAAICLFLDA</sequence>
<evidence type="ECO:0000313" key="1">
    <source>
        <dbReference type="EMBL" id="KAJ7569517.1"/>
    </source>
</evidence>
<dbReference type="EMBL" id="CM055092">
    <property type="protein sequence ID" value="KAJ7569517.1"/>
    <property type="molecule type" value="Genomic_DNA"/>
</dbReference>
<proteinExistence type="predicted"/>
<keyword evidence="2" id="KW-1185">Reference proteome</keyword>
<protein>
    <submittedName>
        <fullName evidence="1">Uncharacterized protein</fullName>
    </submittedName>
</protein>
<evidence type="ECO:0000313" key="2">
    <source>
        <dbReference type="Proteomes" id="UP001162992"/>
    </source>
</evidence>
<gene>
    <name evidence="1" type="ORF">O6H91_01G081900</name>
</gene>
<accession>A0ACC2ESN0</accession>